<evidence type="ECO:0000313" key="2">
    <source>
        <dbReference type="Proteomes" id="UP000265427"/>
    </source>
</evidence>
<accession>A0A397A4Z8</accession>
<proteinExistence type="predicted"/>
<comment type="caution">
    <text evidence="1">The sequence shown here is derived from an EMBL/GenBank/DDBJ whole genome shotgun (WGS) entry which is preliminary data.</text>
</comment>
<dbReference type="VEuPathDB" id="FungiDB:H257_17205"/>
<gene>
    <name evidence="1" type="ORF">DYB36_012165</name>
</gene>
<protein>
    <submittedName>
        <fullName evidence="1">Uncharacterized protein</fullName>
    </submittedName>
</protein>
<organism evidence="1 2">
    <name type="scientific">Aphanomyces astaci</name>
    <name type="common">Crayfish plague agent</name>
    <dbReference type="NCBI Taxonomy" id="112090"/>
    <lineage>
        <taxon>Eukaryota</taxon>
        <taxon>Sar</taxon>
        <taxon>Stramenopiles</taxon>
        <taxon>Oomycota</taxon>
        <taxon>Saprolegniomycetes</taxon>
        <taxon>Saprolegniales</taxon>
        <taxon>Verrucalvaceae</taxon>
        <taxon>Aphanomyces</taxon>
    </lineage>
</organism>
<dbReference type="AlphaFoldDB" id="A0A397A4Z8"/>
<feature type="non-terminal residue" evidence="1">
    <location>
        <position position="168"/>
    </location>
</feature>
<dbReference type="Proteomes" id="UP000265427">
    <property type="component" value="Unassembled WGS sequence"/>
</dbReference>
<dbReference type="EMBL" id="QUSZ01008218">
    <property type="protein sequence ID" value="RHY00747.1"/>
    <property type="molecule type" value="Genomic_DNA"/>
</dbReference>
<reference evidence="1 2" key="1">
    <citation type="submission" date="2018-08" db="EMBL/GenBank/DDBJ databases">
        <title>Aphanomyces genome sequencing and annotation.</title>
        <authorList>
            <person name="Minardi D."/>
            <person name="Oidtmann B."/>
            <person name="Van Der Giezen M."/>
            <person name="Studholme D.J."/>
        </authorList>
    </citation>
    <scope>NUCLEOTIDE SEQUENCE [LARGE SCALE GENOMIC DNA]</scope>
    <source>
        <strain evidence="1 2">Kv</strain>
    </source>
</reference>
<name>A0A397A4Z8_APHAT</name>
<evidence type="ECO:0000313" key="1">
    <source>
        <dbReference type="EMBL" id="RHY00747.1"/>
    </source>
</evidence>
<sequence length="168" mass="18855">MAQSYSKCTFHFRFKKNEIHQLKVLLEIPDPTIMPQRYNASAEQLLALIVLLACSRRTKDSKGLFLKSIESLLRFLTLIDHIQLDLSRWRCYVTSVLLFLTSPCQEAQDRGHRDVLPLVQGALNHQPADRLGGIAPVTAFTGLPAKTPLAGFVHPTSKEVYVADWLGA</sequence>